<organism evidence="1 2">
    <name type="scientific">Plectonema radiosum NIES-515</name>
    <dbReference type="NCBI Taxonomy" id="2986073"/>
    <lineage>
        <taxon>Bacteria</taxon>
        <taxon>Bacillati</taxon>
        <taxon>Cyanobacteriota</taxon>
        <taxon>Cyanophyceae</taxon>
        <taxon>Oscillatoriophycideae</taxon>
        <taxon>Oscillatoriales</taxon>
        <taxon>Microcoleaceae</taxon>
        <taxon>Plectonema</taxon>
    </lineage>
</organism>
<keyword evidence="2" id="KW-1185">Reference proteome</keyword>
<proteinExistence type="predicted"/>
<accession>A0ABT3AW01</accession>
<dbReference type="RefSeq" id="WP_263744822.1">
    <property type="nucleotide sequence ID" value="NZ_JAOWRF010000107.1"/>
</dbReference>
<evidence type="ECO:0000313" key="2">
    <source>
        <dbReference type="Proteomes" id="UP001526143"/>
    </source>
</evidence>
<sequence>MGTVQQNKHYQALYSDTAQQILTAVADLDNDVLPKFGAKPVRASVFEGEGWMSSKP</sequence>
<dbReference type="Proteomes" id="UP001526143">
    <property type="component" value="Unassembled WGS sequence"/>
</dbReference>
<name>A0ABT3AW01_9CYAN</name>
<gene>
    <name evidence="1" type="ORF">OGM63_07210</name>
</gene>
<evidence type="ECO:0000313" key="1">
    <source>
        <dbReference type="EMBL" id="MCV3213313.1"/>
    </source>
</evidence>
<dbReference type="EMBL" id="JAOWRF010000107">
    <property type="protein sequence ID" value="MCV3213313.1"/>
    <property type="molecule type" value="Genomic_DNA"/>
</dbReference>
<protein>
    <submittedName>
        <fullName evidence="1">Uncharacterized protein</fullName>
    </submittedName>
</protein>
<reference evidence="1 2" key="1">
    <citation type="submission" date="2022-10" db="EMBL/GenBank/DDBJ databases">
        <title>Identification of biosynthetic pathway for the production of the potent trypsin inhibitor radiosumin.</title>
        <authorList>
            <person name="Fewer D.P."/>
            <person name="Delbaje E."/>
            <person name="Ouyang X."/>
            <person name="Agostino P.D."/>
            <person name="Wahlsten M."/>
            <person name="Jokela J."/>
            <person name="Permi P."/>
            <person name="Haapaniemi E."/>
            <person name="Koistinen H."/>
        </authorList>
    </citation>
    <scope>NUCLEOTIDE SEQUENCE [LARGE SCALE GENOMIC DNA]</scope>
    <source>
        <strain evidence="1 2">NIES-515</strain>
    </source>
</reference>
<comment type="caution">
    <text evidence="1">The sequence shown here is derived from an EMBL/GenBank/DDBJ whole genome shotgun (WGS) entry which is preliminary data.</text>
</comment>